<dbReference type="GO" id="GO:0051213">
    <property type="term" value="F:dioxygenase activity"/>
    <property type="evidence" value="ECO:0007669"/>
    <property type="project" value="UniProtKB-KW"/>
</dbReference>
<keyword evidence="4" id="KW-0408">Iron</keyword>
<dbReference type="EMBL" id="JAECZB010000039">
    <property type="protein sequence ID" value="MBH8553671.1"/>
    <property type="molecule type" value="Genomic_DNA"/>
</dbReference>
<dbReference type="GO" id="GO:0016705">
    <property type="term" value="F:oxidoreductase activity, acting on paired donors, with incorporation or reduction of molecular oxygen"/>
    <property type="evidence" value="ECO:0007669"/>
    <property type="project" value="UniProtKB-ARBA"/>
</dbReference>
<proteinExistence type="predicted"/>
<dbReference type="InterPro" id="IPR017941">
    <property type="entry name" value="Rieske_2Fe-2S"/>
</dbReference>
<sequence>MFKMFPNFWTPVLPVAEIGSDPIAVKLAGESLVLFRSSFGQFAAFIDRCPHRGAPLSHGQVIENGCLECPYHGWQFASNGACTHVPFNSLKAAQLSKLSVVSFPVRVIAGMVWIFTGTENVPEPQLPSSLLESNDRYVIHHEIWNAHWTRAIDISLDYLHIPFVHRDSFGHEFHDPTHRNATAQINVTATADGMAIMNRLDTLPYGVEIDWHQPNQVVLKLDLGGMPLRPHLFAIPINPQQLRFVQVVLPSPGIDRSNFDFDDFFAASQDDRTMTESQVGEIPNMNEGCNVPTDEPSLRFCRWYYSVMKNKEAEGIQDTSVI</sequence>
<keyword evidence="8" id="KW-1185">Reference proteome</keyword>
<evidence type="ECO:0000256" key="5">
    <source>
        <dbReference type="ARBA" id="ARBA00023014"/>
    </source>
</evidence>
<dbReference type="AlphaFoldDB" id="A0A8J7HJD4"/>
<dbReference type="GO" id="GO:0005506">
    <property type="term" value="F:iron ion binding"/>
    <property type="evidence" value="ECO:0007669"/>
    <property type="project" value="InterPro"/>
</dbReference>
<keyword evidence="1" id="KW-0001">2Fe-2S</keyword>
<evidence type="ECO:0000256" key="3">
    <source>
        <dbReference type="ARBA" id="ARBA00023002"/>
    </source>
</evidence>
<name>A0A8J7HJD4_9CYAN</name>
<gene>
    <name evidence="7" type="ORF">I8751_15085</name>
</gene>
<dbReference type="InterPro" id="IPR050584">
    <property type="entry name" value="Cholesterol_7-desaturase"/>
</dbReference>
<evidence type="ECO:0000256" key="1">
    <source>
        <dbReference type="ARBA" id="ARBA00022714"/>
    </source>
</evidence>
<dbReference type="CDD" id="cd03469">
    <property type="entry name" value="Rieske_RO_Alpha_N"/>
    <property type="match status" value="1"/>
</dbReference>
<dbReference type="GO" id="GO:0004497">
    <property type="term" value="F:monooxygenase activity"/>
    <property type="evidence" value="ECO:0007669"/>
    <property type="project" value="UniProtKB-ARBA"/>
</dbReference>
<dbReference type="GO" id="GO:0051537">
    <property type="term" value="F:2 iron, 2 sulfur cluster binding"/>
    <property type="evidence" value="ECO:0007669"/>
    <property type="project" value="UniProtKB-KW"/>
</dbReference>
<dbReference type="PROSITE" id="PS00570">
    <property type="entry name" value="RING_HYDROXYL_ALPHA"/>
    <property type="match status" value="1"/>
</dbReference>
<keyword evidence="5" id="KW-0411">Iron-sulfur</keyword>
<dbReference type="PROSITE" id="PS51296">
    <property type="entry name" value="RIESKE"/>
    <property type="match status" value="1"/>
</dbReference>
<dbReference type="Gene3D" id="2.102.10.10">
    <property type="entry name" value="Rieske [2Fe-2S] iron-sulphur domain"/>
    <property type="match status" value="1"/>
</dbReference>
<dbReference type="Pfam" id="PF00355">
    <property type="entry name" value="Rieske"/>
    <property type="match status" value="1"/>
</dbReference>
<protein>
    <submittedName>
        <fullName evidence="7">Aromatic ring-hydroxylating dioxygenase subunit alpha</fullName>
    </submittedName>
</protein>
<dbReference type="InterPro" id="IPR036922">
    <property type="entry name" value="Rieske_2Fe-2S_sf"/>
</dbReference>
<keyword evidence="2" id="KW-0479">Metal-binding</keyword>
<dbReference type="Proteomes" id="UP000599391">
    <property type="component" value="Unassembled WGS sequence"/>
</dbReference>
<accession>A0A8J7HJD4</accession>
<comment type="caution">
    <text evidence="7">The sequence shown here is derived from an EMBL/GenBank/DDBJ whole genome shotgun (WGS) entry which is preliminary data.</text>
</comment>
<dbReference type="InterPro" id="IPR015881">
    <property type="entry name" value="ARHD_Rieske_2Fe_2S"/>
</dbReference>
<feature type="domain" description="Rieske" evidence="6">
    <location>
        <begin position="9"/>
        <end position="114"/>
    </location>
</feature>
<evidence type="ECO:0000256" key="2">
    <source>
        <dbReference type="ARBA" id="ARBA00022723"/>
    </source>
</evidence>
<keyword evidence="3" id="KW-0560">Oxidoreductase</keyword>
<dbReference type="PANTHER" id="PTHR21266:SF59">
    <property type="entry name" value="BLR4922 PROTEIN"/>
    <property type="match status" value="1"/>
</dbReference>
<evidence type="ECO:0000256" key="4">
    <source>
        <dbReference type="ARBA" id="ARBA00023004"/>
    </source>
</evidence>
<keyword evidence="7" id="KW-0223">Dioxygenase</keyword>
<dbReference type="SUPFAM" id="SSF50022">
    <property type="entry name" value="ISP domain"/>
    <property type="match status" value="1"/>
</dbReference>
<organism evidence="7 8">
    <name type="scientific">Atlanticothrix silvestris CENA357</name>
    <dbReference type="NCBI Taxonomy" id="1725252"/>
    <lineage>
        <taxon>Bacteria</taxon>
        <taxon>Bacillati</taxon>
        <taxon>Cyanobacteriota</taxon>
        <taxon>Cyanophyceae</taxon>
        <taxon>Nostocales</taxon>
        <taxon>Nodulariaceae</taxon>
        <taxon>Atlanticothrix</taxon>
        <taxon>Atlanticothrix silvestris</taxon>
    </lineage>
</organism>
<evidence type="ECO:0000313" key="7">
    <source>
        <dbReference type="EMBL" id="MBH8553671.1"/>
    </source>
</evidence>
<dbReference type="RefSeq" id="WP_214439946.1">
    <property type="nucleotide sequence ID" value="NZ_JAECZB010000039.1"/>
</dbReference>
<reference evidence="7 8" key="1">
    <citation type="journal article" date="2021" name="Int. J. Syst. Evol. Microbiol.">
        <title>Amazonocrinis nigriterrae gen. nov., sp. nov., Atlanticothrix silvestris gen. nov., sp. nov. and Dendronalium phyllosphericum gen. nov., sp. nov., nostocacean cyanobacteria from Brazilian environments.</title>
        <authorList>
            <person name="Alvarenga D.O."/>
            <person name="Andreote A.P.D."/>
            <person name="Branco L.H.Z."/>
            <person name="Delbaje E."/>
            <person name="Cruz R.B."/>
            <person name="Varani A.M."/>
            <person name="Fiore M.F."/>
        </authorList>
    </citation>
    <scope>NUCLEOTIDE SEQUENCE [LARGE SCALE GENOMIC DNA]</scope>
    <source>
        <strain evidence="7 8">CENA357</strain>
    </source>
</reference>
<evidence type="ECO:0000259" key="6">
    <source>
        <dbReference type="PROSITE" id="PS51296"/>
    </source>
</evidence>
<dbReference type="SUPFAM" id="SSF55961">
    <property type="entry name" value="Bet v1-like"/>
    <property type="match status" value="1"/>
</dbReference>
<dbReference type="Gene3D" id="3.90.380.10">
    <property type="entry name" value="Naphthalene 1,2-dioxygenase Alpha Subunit, Chain A, domain 1"/>
    <property type="match status" value="1"/>
</dbReference>
<dbReference type="PANTHER" id="PTHR21266">
    <property type="entry name" value="IRON-SULFUR DOMAIN CONTAINING PROTEIN"/>
    <property type="match status" value="1"/>
</dbReference>
<evidence type="ECO:0000313" key="8">
    <source>
        <dbReference type="Proteomes" id="UP000599391"/>
    </source>
</evidence>